<proteinExistence type="predicted"/>
<sequence>MYKIDLCHLGDNCEPGMLIDSILNINRKCLFMLGIYELNNIIKYLYDNNYEKIYDTNHFYIGNDPKLVSHTLYNFKFNHDYIMENKQITNYDFIKNRFDEKIKNFRNMLQSPNKTIFINFTENVDKKKINEILAWQRIHKNNSHLIIFTNNPYSNHYNSPQLSIIHLEHSYQLWWEIEKPKRIHLYKEIYDKFLNCLKENNIDHNFPMSLKETSYGKTYNI</sequence>
<protein>
    <recommendedName>
        <fullName evidence="2">Papain-like cysteine peptidase</fullName>
    </recommendedName>
</protein>
<name>A0A6C0BB20_9ZZZZ</name>
<evidence type="ECO:0000313" key="1">
    <source>
        <dbReference type="EMBL" id="QHS88769.1"/>
    </source>
</evidence>
<dbReference type="EMBL" id="MN739102">
    <property type="protein sequence ID" value="QHS88769.1"/>
    <property type="molecule type" value="Genomic_DNA"/>
</dbReference>
<reference evidence="1" key="1">
    <citation type="journal article" date="2020" name="Nature">
        <title>Giant virus diversity and host interactions through global metagenomics.</title>
        <authorList>
            <person name="Schulz F."/>
            <person name="Roux S."/>
            <person name="Paez-Espino D."/>
            <person name="Jungbluth S."/>
            <person name="Walsh D.A."/>
            <person name="Denef V.J."/>
            <person name="McMahon K.D."/>
            <person name="Konstantinidis K.T."/>
            <person name="Eloe-Fadrosh E.A."/>
            <person name="Kyrpides N.C."/>
            <person name="Woyke T."/>
        </authorList>
    </citation>
    <scope>NUCLEOTIDE SEQUENCE</scope>
    <source>
        <strain evidence="1">GVMAG-M-3300010158-59</strain>
    </source>
</reference>
<evidence type="ECO:0008006" key="2">
    <source>
        <dbReference type="Google" id="ProtNLM"/>
    </source>
</evidence>
<accession>A0A6C0BB20</accession>
<dbReference type="AlphaFoldDB" id="A0A6C0BB20"/>
<organism evidence="1">
    <name type="scientific">viral metagenome</name>
    <dbReference type="NCBI Taxonomy" id="1070528"/>
    <lineage>
        <taxon>unclassified sequences</taxon>
        <taxon>metagenomes</taxon>
        <taxon>organismal metagenomes</taxon>
    </lineage>
</organism>